<accession>A0A4Z2G6G5</accession>
<organism evidence="2 3">
    <name type="scientific">Liparis tanakae</name>
    <name type="common">Tanaka's snailfish</name>
    <dbReference type="NCBI Taxonomy" id="230148"/>
    <lineage>
        <taxon>Eukaryota</taxon>
        <taxon>Metazoa</taxon>
        <taxon>Chordata</taxon>
        <taxon>Craniata</taxon>
        <taxon>Vertebrata</taxon>
        <taxon>Euteleostomi</taxon>
        <taxon>Actinopterygii</taxon>
        <taxon>Neopterygii</taxon>
        <taxon>Teleostei</taxon>
        <taxon>Neoteleostei</taxon>
        <taxon>Acanthomorphata</taxon>
        <taxon>Eupercaria</taxon>
        <taxon>Perciformes</taxon>
        <taxon>Cottioidei</taxon>
        <taxon>Cottales</taxon>
        <taxon>Liparidae</taxon>
        <taxon>Liparis</taxon>
    </lineage>
</organism>
<dbReference type="AlphaFoldDB" id="A0A4Z2G6G5"/>
<evidence type="ECO:0000256" key="1">
    <source>
        <dbReference type="SAM" id="MobiDB-lite"/>
    </source>
</evidence>
<gene>
    <name evidence="2" type="ORF">EYF80_041044</name>
</gene>
<protein>
    <submittedName>
        <fullName evidence="2">Uncharacterized protein</fullName>
    </submittedName>
</protein>
<dbReference type="Proteomes" id="UP000314294">
    <property type="component" value="Unassembled WGS sequence"/>
</dbReference>
<evidence type="ECO:0000313" key="3">
    <source>
        <dbReference type="Proteomes" id="UP000314294"/>
    </source>
</evidence>
<feature type="region of interest" description="Disordered" evidence="1">
    <location>
        <begin position="182"/>
        <end position="219"/>
    </location>
</feature>
<reference evidence="2 3" key="1">
    <citation type="submission" date="2019-03" db="EMBL/GenBank/DDBJ databases">
        <title>First draft genome of Liparis tanakae, snailfish: a comprehensive survey of snailfish specific genes.</title>
        <authorList>
            <person name="Kim W."/>
            <person name="Song I."/>
            <person name="Jeong J.-H."/>
            <person name="Kim D."/>
            <person name="Kim S."/>
            <person name="Ryu S."/>
            <person name="Song J.Y."/>
            <person name="Lee S.K."/>
        </authorList>
    </citation>
    <scope>NUCLEOTIDE SEQUENCE [LARGE SCALE GENOMIC DNA]</scope>
    <source>
        <tissue evidence="2">Muscle</tissue>
    </source>
</reference>
<dbReference type="OrthoDB" id="2434842at2759"/>
<dbReference type="PROSITE" id="PS51257">
    <property type="entry name" value="PROKAR_LIPOPROTEIN"/>
    <property type="match status" value="1"/>
</dbReference>
<keyword evidence="3" id="KW-1185">Reference proteome</keyword>
<sequence>MSRARSNSSPPLTGSCTDLYTDLYSDLYSDLYTDLYTDLYSDLYTDLYSDLYSDLNAREADRKLSDNNNDNDAHLMLYSCEHRGHTPDAVYKYQESVAFVTSPLPGSFNASLLLPTLRSLVESLDIADLVDLVALDLDQDLVLGPGDGLQGGAGLDAALQGGGHGRRIQTVHVQVLYQSHLQGAQGNHVEPHREGQTGPQKHNVAPEVTRGATNDPQRG</sequence>
<dbReference type="EMBL" id="SRLO01000683">
    <property type="protein sequence ID" value="TNN48740.1"/>
    <property type="molecule type" value="Genomic_DNA"/>
</dbReference>
<evidence type="ECO:0000313" key="2">
    <source>
        <dbReference type="EMBL" id="TNN48740.1"/>
    </source>
</evidence>
<name>A0A4Z2G6G5_9TELE</name>
<proteinExistence type="predicted"/>
<comment type="caution">
    <text evidence="2">The sequence shown here is derived from an EMBL/GenBank/DDBJ whole genome shotgun (WGS) entry which is preliminary data.</text>
</comment>